<sequence>MKATFSAVLSLPLAFDANSYDYIVVGGRVSGLVVAGRLTEDRRRTVLIIERGYFDNKPEAIVPWYGNLLDTSVLINPESAPNPKLNTSTFSVAVPAVVGGGSVVNGMGYIRGGKVDYDAWEELGNPGWGWQGLLPYFRKSTTFTPPFFEAIRQWNITFDPSVYGHDPLHTHTPNFQYPDIASVWDALRHQPGLAVPFTARGVRVVSRLDNTTRSFYARKEVVLAAGAIQTPQLLQVGGIRPRDVLRAAGIPVKRDTPAVGANLQDHATTMTSFDLANPSLPNPSSIFTNTMHNATVWAEDLANKTGPARAFWASPQLAYLGPTEAAPGPLLLWPSLGHPLGTCAIMPENLGGCVGPDLKVYDGLSVVDASIMPLTVSGALQAAVYAVAEKAADLVKAKSGH</sequence>
<comment type="similarity">
    <text evidence="1">Belongs to the GMC oxidoreductase family.</text>
</comment>
<feature type="domain" description="Glucose-methanol-choline oxidoreductase N-terminal" evidence="2">
    <location>
        <begin position="20"/>
        <end position="141"/>
    </location>
</feature>
<dbReference type="EMBL" id="JAULSN010000003">
    <property type="protein sequence ID" value="KAK3375612.1"/>
    <property type="molecule type" value="Genomic_DNA"/>
</dbReference>
<dbReference type="Pfam" id="PF00732">
    <property type="entry name" value="GMC_oxred_N"/>
    <property type="match status" value="2"/>
</dbReference>
<accession>A0AAE0N9D3</accession>
<dbReference type="GO" id="GO:0050660">
    <property type="term" value="F:flavin adenine dinucleotide binding"/>
    <property type="evidence" value="ECO:0007669"/>
    <property type="project" value="InterPro"/>
</dbReference>
<proteinExistence type="inferred from homology"/>
<dbReference type="InterPro" id="IPR007867">
    <property type="entry name" value="GMC_OxRtase_C"/>
</dbReference>
<evidence type="ECO:0008006" key="6">
    <source>
        <dbReference type="Google" id="ProtNLM"/>
    </source>
</evidence>
<dbReference type="Gene3D" id="3.50.50.60">
    <property type="entry name" value="FAD/NAD(P)-binding domain"/>
    <property type="match status" value="3"/>
</dbReference>
<reference evidence="4" key="2">
    <citation type="submission" date="2023-06" db="EMBL/GenBank/DDBJ databases">
        <authorList>
            <consortium name="Lawrence Berkeley National Laboratory"/>
            <person name="Haridas S."/>
            <person name="Hensen N."/>
            <person name="Bonometti L."/>
            <person name="Westerberg I."/>
            <person name="Brannstrom I.O."/>
            <person name="Guillou S."/>
            <person name="Cros-Aarteil S."/>
            <person name="Calhoun S."/>
            <person name="Kuo A."/>
            <person name="Mondo S."/>
            <person name="Pangilinan J."/>
            <person name="Riley R."/>
            <person name="Labutti K."/>
            <person name="Andreopoulos B."/>
            <person name="Lipzen A."/>
            <person name="Chen C."/>
            <person name="Yanf M."/>
            <person name="Daum C."/>
            <person name="Ng V."/>
            <person name="Clum A."/>
            <person name="Steindorff A."/>
            <person name="Ohm R."/>
            <person name="Martin F."/>
            <person name="Silar P."/>
            <person name="Natvig D."/>
            <person name="Lalanne C."/>
            <person name="Gautier V."/>
            <person name="Ament-Velasquez S.L."/>
            <person name="Kruys A."/>
            <person name="Hutchinson M.I."/>
            <person name="Powell A.J."/>
            <person name="Barry K."/>
            <person name="Miller A.N."/>
            <person name="Grigoriev I.V."/>
            <person name="Debuchy R."/>
            <person name="Gladieux P."/>
            <person name="Thoren M.H."/>
            <person name="Johannesson H."/>
        </authorList>
    </citation>
    <scope>NUCLEOTIDE SEQUENCE</scope>
    <source>
        <strain evidence="4">CBS 958.72</strain>
    </source>
</reference>
<feature type="domain" description="Glucose-methanol-choline oxidoreductase C-terminal" evidence="3">
    <location>
        <begin position="335"/>
        <end position="388"/>
    </location>
</feature>
<dbReference type="InterPro" id="IPR036188">
    <property type="entry name" value="FAD/NAD-bd_sf"/>
</dbReference>
<name>A0AAE0N9D3_9PEZI</name>
<evidence type="ECO:0000313" key="5">
    <source>
        <dbReference type="Proteomes" id="UP001287356"/>
    </source>
</evidence>
<dbReference type="PANTHER" id="PTHR11552:SF115">
    <property type="entry name" value="DEHYDROGENASE XPTC-RELATED"/>
    <property type="match status" value="1"/>
</dbReference>
<gene>
    <name evidence="4" type="ORF">B0T24DRAFT_697926</name>
</gene>
<dbReference type="SUPFAM" id="SSF51905">
    <property type="entry name" value="FAD/NAD(P)-binding domain"/>
    <property type="match status" value="1"/>
</dbReference>
<protein>
    <recommendedName>
        <fullName evidence="6">Glucose-methanol-choline oxidoreductase N-terminal domain-containing protein</fullName>
    </recommendedName>
</protein>
<feature type="domain" description="Glucose-methanol-choline oxidoreductase N-terminal" evidence="2">
    <location>
        <begin position="199"/>
        <end position="267"/>
    </location>
</feature>
<reference evidence="4" key="1">
    <citation type="journal article" date="2023" name="Mol. Phylogenet. Evol.">
        <title>Genome-scale phylogeny and comparative genomics of the fungal order Sordariales.</title>
        <authorList>
            <person name="Hensen N."/>
            <person name="Bonometti L."/>
            <person name="Westerberg I."/>
            <person name="Brannstrom I.O."/>
            <person name="Guillou S."/>
            <person name="Cros-Aarteil S."/>
            <person name="Calhoun S."/>
            <person name="Haridas S."/>
            <person name="Kuo A."/>
            <person name="Mondo S."/>
            <person name="Pangilinan J."/>
            <person name="Riley R."/>
            <person name="LaButti K."/>
            <person name="Andreopoulos B."/>
            <person name="Lipzen A."/>
            <person name="Chen C."/>
            <person name="Yan M."/>
            <person name="Daum C."/>
            <person name="Ng V."/>
            <person name="Clum A."/>
            <person name="Steindorff A."/>
            <person name="Ohm R.A."/>
            <person name="Martin F."/>
            <person name="Silar P."/>
            <person name="Natvig D.O."/>
            <person name="Lalanne C."/>
            <person name="Gautier V."/>
            <person name="Ament-Velasquez S.L."/>
            <person name="Kruys A."/>
            <person name="Hutchinson M.I."/>
            <person name="Powell A.J."/>
            <person name="Barry K."/>
            <person name="Miller A.N."/>
            <person name="Grigoriev I.V."/>
            <person name="Debuchy R."/>
            <person name="Gladieux P."/>
            <person name="Hiltunen Thoren M."/>
            <person name="Johannesson H."/>
        </authorList>
    </citation>
    <scope>NUCLEOTIDE SEQUENCE</scope>
    <source>
        <strain evidence="4">CBS 958.72</strain>
    </source>
</reference>
<dbReference type="Pfam" id="PF05199">
    <property type="entry name" value="GMC_oxred_C"/>
    <property type="match status" value="1"/>
</dbReference>
<dbReference type="Gene3D" id="3.30.560.10">
    <property type="entry name" value="Glucose Oxidase, domain 3"/>
    <property type="match status" value="2"/>
</dbReference>
<evidence type="ECO:0000259" key="3">
    <source>
        <dbReference type="Pfam" id="PF05199"/>
    </source>
</evidence>
<evidence type="ECO:0000259" key="2">
    <source>
        <dbReference type="Pfam" id="PF00732"/>
    </source>
</evidence>
<comment type="caution">
    <text evidence="4">The sequence shown here is derived from an EMBL/GenBank/DDBJ whole genome shotgun (WGS) entry which is preliminary data.</text>
</comment>
<organism evidence="4 5">
    <name type="scientific">Lasiosphaeria ovina</name>
    <dbReference type="NCBI Taxonomy" id="92902"/>
    <lineage>
        <taxon>Eukaryota</taxon>
        <taxon>Fungi</taxon>
        <taxon>Dikarya</taxon>
        <taxon>Ascomycota</taxon>
        <taxon>Pezizomycotina</taxon>
        <taxon>Sordariomycetes</taxon>
        <taxon>Sordariomycetidae</taxon>
        <taxon>Sordariales</taxon>
        <taxon>Lasiosphaeriaceae</taxon>
        <taxon>Lasiosphaeria</taxon>
    </lineage>
</organism>
<dbReference type="GO" id="GO:0044550">
    <property type="term" value="P:secondary metabolite biosynthetic process"/>
    <property type="evidence" value="ECO:0007669"/>
    <property type="project" value="TreeGrafter"/>
</dbReference>
<keyword evidence="5" id="KW-1185">Reference proteome</keyword>
<evidence type="ECO:0000256" key="1">
    <source>
        <dbReference type="ARBA" id="ARBA00010790"/>
    </source>
</evidence>
<dbReference type="GO" id="GO:0016614">
    <property type="term" value="F:oxidoreductase activity, acting on CH-OH group of donors"/>
    <property type="evidence" value="ECO:0007669"/>
    <property type="project" value="InterPro"/>
</dbReference>
<dbReference type="AlphaFoldDB" id="A0AAE0N9D3"/>
<dbReference type="PANTHER" id="PTHR11552">
    <property type="entry name" value="GLUCOSE-METHANOL-CHOLINE GMC OXIDOREDUCTASE"/>
    <property type="match status" value="1"/>
</dbReference>
<evidence type="ECO:0000313" key="4">
    <source>
        <dbReference type="EMBL" id="KAK3375612.1"/>
    </source>
</evidence>
<dbReference type="Proteomes" id="UP001287356">
    <property type="component" value="Unassembled WGS sequence"/>
</dbReference>
<dbReference type="InterPro" id="IPR012132">
    <property type="entry name" value="GMC_OxRdtase"/>
</dbReference>
<dbReference type="InterPro" id="IPR000172">
    <property type="entry name" value="GMC_OxRdtase_N"/>
</dbReference>